<protein>
    <submittedName>
        <fullName evidence="1">17300_t:CDS:1</fullName>
    </submittedName>
</protein>
<proteinExistence type="predicted"/>
<keyword evidence="2" id="KW-1185">Reference proteome</keyword>
<comment type="caution">
    <text evidence="1">The sequence shown here is derived from an EMBL/GenBank/DDBJ whole genome shotgun (WGS) entry which is preliminary data.</text>
</comment>
<sequence>IRCKANHPCLKAETIIFSGPNLEKACSLPRARPVSCEDVMPFSPHRLDRADEFQRESHPPGETNAKKKHPLALQGHLEGRMTLLVGLMYRLLGDLVKKSRTRGPFIVNAGGNAWDPLPPNAPQPGTSTQAGGGGQTSTTTANVNAQNTRRRESTPTNSGSTSRLARGFDRLRSLGSSTSAAPNPAGPSGSSSTSNIPTSSTNTMAQQPEASSSRSRPWERFFSRDGTAVSTSTTTMPTGSINEGRRSVDNGSATSSTSNETARVVSGRPSLSTSDGLRAGTNRNPAADDARQYTSLRSRPRENPILSSFSHETSDIPNPSSSLTPISTSQNELSGLVRNNLVLANQSQPSVPGAAFSQAATSRLGISTSALNNNGGLFGNGRSSSMVEVPRPGIGARSATGTNMTMLDSNPTDSAWGANSSPDITMD</sequence>
<dbReference type="Proteomes" id="UP000789525">
    <property type="component" value="Unassembled WGS sequence"/>
</dbReference>
<organism evidence="1 2">
    <name type="scientific">Acaulospora colombiana</name>
    <dbReference type="NCBI Taxonomy" id="27376"/>
    <lineage>
        <taxon>Eukaryota</taxon>
        <taxon>Fungi</taxon>
        <taxon>Fungi incertae sedis</taxon>
        <taxon>Mucoromycota</taxon>
        <taxon>Glomeromycotina</taxon>
        <taxon>Glomeromycetes</taxon>
        <taxon>Diversisporales</taxon>
        <taxon>Acaulosporaceae</taxon>
        <taxon>Acaulospora</taxon>
    </lineage>
</organism>
<evidence type="ECO:0000313" key="1">
    <source>
        <dbReference type="EMBL" id="CAG8683781.1"/>
    </source>
</evidence>
<feature type="non-terminal residue" evidence="1">
    <location>
        <position position="1"/>
    </location>
</feature>
<gene>
    <name evidence="1" type="ORF">ACOLOM_LOCUS9457</name>
</gene>
<dbReference type="EMBL" id="CAJVPT010027474">
    <property type="protein sequence ID" value="CAG8683781.1"/>
    <property type="molecule type" value="Genomic_DNA"/>
</dbReference>
<accession>A0ACA9P2K5</accession>
<name>A0ACA9P2K5_9GLOM</name>
<reference evidence="1" key="1">
    <citation type="submission" date="2021-06" db="EMBL/GenBank/DDBJ databases">
        <authorList>
            <person name="Kallberg Y."/>
            <person name="Tangrot J."/>
            <person name="Rosling A."/>
        </authorList>
    </citation>
    <scope>NUCLEOTIDE SEQUENCE</scope>
    <source>
        <strain evidence="1">CL356</strain>
    </source>
</reference>
<evidence type="ECO:0000313" key="2">
    <source>
        <dbReference type="Proteomes" id="UP000789525"/>
    </source>
</evidence>